<name>A0A7T0LKE7_9ACTO</name>
<evidence type="ECO:0000313" key="1">
    <source>
        <dbReference type="EMBL" id="QPL04803.1"/>
    </source>
</evidence>
<dbReference type="Pfam" id="PF09438">
    <property type="entry name" value="DUF2017"/>
    <property type="match status" value="1"/>
</dbReference>
<dbReference type="InterPro" id="IPR018561">
    <property type="entry name" value="AosR"/>
</dbReference>
<dbReference type="RefSeq" id="WP_166856681.1">
    <property type="nucleotide sequence ID" value="NZ_CP063989.1"/>
</dbReference>
<dbReference type="KEGG" id="arep:ID810_08545"/>
<evidence type="ECO:0000313" key="2">
    <source>
        <dbReference type="Proteomes" id="UP000594637"/>
    </source>
</evidence>
<accession>A0A7T0LKE7</accession>
<reference evidence="1 2" key="1">
    <citation type="submission" date="2020-11" db="EMBL/GenBank/DDBJ databases">
        <title>Actinomyces sp. ZJ750.</title>
        <authorList>
            <person name="Zhou J."/>
        </authorList>
    </citation>
    <scope>NUCLEOTIDE SEQUENCE [LARGE SCALE GENOMIC DNA]</scope>
    <source>
        <strain evidence="1 2">ZJ750</strain>
    </source>
</reference>
<dbReference type="EMBL" id="CP063989">
    <property type="protein sequence ID" value="QPL04803.1"/>
    <property type="molecule type" value="Genomic_DNA"/>
</dbReference>
<dbReference type="AlphaFoldDB" id="A0A7T0LKE7"/>
<protein>
    <submittedName>
        <fullName evidence="1">DUF2017 family protein</fullName>
    </submittedName>
</protein>
<keyword evidence="2" id="KW-1185">Reference proteome</keyword>
<proteinExistence type="predicted"/>
<dbReference type="Proteomes" id="UP000594637">
    <property type="component" value="Chromosome"/>
</dbReference>
<sequence length="231" mass="25008">MRGFETAERGWQSRLSIWEREYLAGLFEQVGAVLAAEGPLETTAVGGTGQEGGSSADDEAVLAALDFDTPPHGPATPVLDGDAPPETRHLHVDIATLLEVLLPEASEDPEVAVEVSAMNRQRLRTLKHSRLADVVSELLEPTGTDGEVLVRRGGEGEWLAAVNDVRLVIAQRLGIEDADGAQDIQDLAWQPVPDDEADEARRRRSLAMSYDMLTWWQESLLAVLLVGEGPA</sequence>
<gene>
    <name evidence="1" type="ORF">ID810_08545</name>
</gene>
<organism evidence="1 2">
    <name type="scientific">Actinomyces respiraculi</name>
    <dbReference type="NCBI Taxonomy" id="2744574"/>
    <lineage>
        <taxon>Bacteria</taxon>
        <taxon>Bacillati</taxon>
        <taxon>Actinomycetota</taxon>
        <taxon>Actinomycetes</taxon>
        <taxon>Actinomycetales</taxon>
        <taxon>Actinomycetaceae</taxon>
        <taxon>Actinomyces</taxon>
    </lineage>
</organism>